<name>A0A4Q7ZPJ2_9ACTN</name>
<gene>
    <name evidence="2" type="ORF">EV385_4097</name>
</gene>
<reference evidence="2 3" key="1">
    <citation type="submission" date="2019-02" db="EMBL/GenBank/DDBJ databases">
        <title>Sequencing the genomes of 1000 actinobacteria strains.</title>
        <authorList>
            <person name="Klenk H.-P."/>
        </authorList>
    </citation>
    <scope>NUCLEOTIDE SEQUENCE [LARGE SCALE GENOMIC DNA]</scope>
    <source>
        <strain evidence="2 3">DSM 45162</strain>
    </source>
</reference>
<evidence type="ECO:0000256" key="1">
    <source>
        <dbReference type="SAM" id="Phobius"/>
    </source>
</evidence>
<dbReference type="Proteomes" id="UP000292564">
    <property type="component" value="Unassembled WGS sequence"/>
</dbReference>
<keyword evidence="1" id="KW-1133">Transmembrane helix</keyword>
<evidence type="ECO:0000313" key="2">
    <source>
        <dbReference type="EMBL" id="RZU52249.1"/>
    </source>
</evidence>
<evidence type="ECO:0000313" key="3">
    <source>
        <dbReference type="Proteomes" id="UP000292564"/>
    </source>
</evidence>
<feature type="transmembrane region" description="Helical" evidence="1">
    <location>
        <begin position="229"/>
        <end position="249"/>
    </location>
</feature>
<keyword evidence="1" id="KW-0472">Membrane</keyword>
<accession>A0A4Q7ZPJ2</accession>
<feature type="transmembrane region" description="Helical" evidence="1">
    <location>
        <begin position="307"/>
        <end position="338"/>
    </location>
</feature>
<proteinExistence type="predicted"/>
<sequence length="380" mass="39444">MSGVGAFLLRHRRWLAGLLAALVGLLNQRLPWDLEDFSDLGLAVLTGRFDEAYAGPWTQAGPLQLVLSPLLFLGAHDGIPPALPRIIVAVALTLGAIAAGRGQPVREVAAAILALLWLTGPVPWDGHPVEVAMPILWAYAMVLSGKGRWLAAAFALGVSVWIAPVAVLGFGCLLGVTGLRGAVRTAVTAAGIAVLGYLPFVLSGEFGMFGHVWPVGAGTLPELLGMHEVTWTARLGQAVVVGGGCALVAYLLRGRLVVVAAAPLAAALLRVITDPMSFDYYWLPVSVGTVLLVALMPDDLPTWRQVLLAVVGYAAVVGAAIGPAPLVALVCLVGYLVAGVPFGGATRSSDPRTVVGNSLGPPDYGDPLIRAGLSPRKVLR</sequence>
<feature type="transmembrane region" description="Helical" evidence="1">
    <location>
        <begin position="256"/>
        <end position="272"/>
    </location>
</feature>
<feature type="transmembrane region" description="Helical" evidence="1">
    <location>
        <begin position="149"/>
        <end position="174"/>
    </location>
</feature>
<feature type="transmembrane region" description="Helical" evidence="1">
    <location>
        <begin position="186"/>
        <end position="209"/>
    </location>
</feature>
<evidence type="ECO:0008006" key="4">
    <source>
        <dbReference type="Google" id="ProtNLM"/>
    </source>
</evidence>
<feature type="transmembrane region" description="Helical" evidence="1">
    <location>
        <begin position="278"/>
        <end position="295"/>
    </location>
</feature>
<protein>
    <recommendedName>
        <fullName evidence="4">DUF2029 domain-containing protein</fullName>
    </recommendedName>
</protein>
<keyword evidence="1" id="KW-0812">Transmembrane</keyword>
<organism evidence="2 3">
    <name type="scientific">Krasilnikovia cinnamomea</name>
    <dbReference type="NCBI Taxonomy" id="349313"/>
    <lineage>
        <taxon>Bacteria</taxon>
        <taxon>Bacillati</taxon>
        <taxon>Actinomycetota</taxon>
        <taxon>Actinomycetes</taxon>
        <taxon>Micromonosporales</taxon>
        <taxon>Micromonosporaceae</taxon>
        <taxon>Krasilnikovia</taxon>
    </lineage>
</organism>
<dbReference type="RefSeq" id="WP_165449538.1">
    <property type="nucleotide sequence ID" value="NZ_SHKY01000001.1"/>
</dbReference>
<dbReference type="EMBL" id="SHKY01000001">
    <property type="protein sequence ID" value="RZU52249.1"/>
    <property type="molecule type" value="Genomic_DNA"/>
</dbReference>
<dbReference type="AlphaFoldDB" id="A0A4Q7ZPJ2"/>
<keyword evidence="3" id="KW-1185">Reference proteome</keyword>
<comment type="caution">
    <text evidence="2">The sequence shown here is derived from an EMBL/GenBank/DDBJ whole genome shotgun (WGS) entry which is preliminary data.</text>
</comment>